<gene>
    <name evidence="1" type="ORF">V5799_024366</name>
</gene>
<name>A0AAQ4ECA4_AMBAM</name>
<sequence>MVNNVRQAVPQKVACRLFLFLSSCDDVASVAVAMMSLVWLVSRLVAPWASLICHRRIGAGECDVTVSQGMMQTQHSCCLRRWLILLSAARFLAFQTGSPARAAGCGRLTRACDVTMGKGRQNLSVALLLLWVFTLTETQVTLAQQPRKAGRLSRPGVVSKTQQTGIS</sequence>
<dbReference type="AlphaFoldDB" id="A0AAQ4ECA4"/>
<evidence type="ECO:0000313" key="1">
    <source>
        <dbReference type="EMBL" id="KAK8772391.1"/>
    </source>
</evidence>
<dbReference type="Proteomes" id="UP001321473">
    <property type="component" value="Unassembled WGS sequence"/>
</dbReference>
<evidence type="ECO:0000313" key="2">
    <source>
        <dbReference type="Proteomes" id="UP001321473"/>
    </source>
</evidence>
<accession>A0AAQ4ECA4</accession>
<protein>
    <submittedName>
        <fullName evidence="1">Uncharacterized protein</fullName>
    </submittedName>
</protein>
<organism evidence="1 2">
    <name type="scientific">Amblyomma americanum</name>
    <name type="common">Lone star tick</name>
    <dbReference type="NCBI Taxonomy" id="6943"/>
    <lineage>
        <taxon>Eukaryota</taxon>
        <taxon>Metazoa</taxon>
        <taxon>Ecdysozoa</taxon>
        <taxon>Arthropoda</taxon>
        <taxon>Chelicerata</taxon>
        <taxon>Arachnida</taxon>
        <taxon>Acari</taxon>
        <taxon>Parasitiformes</taxon>
        <taxon>Ixodida</taxon>
        <taxon>Ixodoidea</taxon>
        <taxon>Ixodidae</taxon>
        <taxon>Amblyomminae</taxon>
        <taxon>Amblyomma</taxon>
    </lineage>
</organism>
<comment type="caution">
    <text evidence="1">The sequence shown here is derived from an EMBL/GenBank/DDBJ whole genome shotgun (WGS) entry which is preliminary data.</text>
</comment>
<dbReference type="EMBL" id="JARKHS020018376">
    <property type="protein sequence ID" value="KAK8772391.1"/>
    <property type="molecule type" value="Genomic_DNA"/>
</dbReference>
<proteinExistence type="predicted"/>
<keyword evidence="2" id="KW-1185">Reference proteome</keyword>
<reference evidence="1 2" key="1">
    <citation type="journal article" date="2023" name="Arcadia Sci">
        <title>De novo assembly of a long-read Amblyomma americanum tick genome.</title>
        <authorList>
            <person name="Chou S."/>
            <person name="Poskanzer K.E."/>
            <person name="Rollins M."/>
            <person name="Thuy-Boun P.S."/>
        </authorList>
    </citation>
    <scope>NUCLEOTIDE SEQUENCE [LARGE SCALE GENOMIC DNA]</scope>
    <source>
        <strain evidence="1">F_SG_1</strain>
        <tissue evidence="1">Salivary glands</tissue>
    </source>
</reference>